<comment type="caution">
    <text evidence="2">The sequence shown here is derived from an EMBL/GenBank/DDBJ whole genome shotgun (WGS) entry which is preliminary data.</text>
</comment>
<dbReference type="AlphaFoldDB" id="A0AAV7SKV8"/>
<organism evidence="2 3">
    <name type="scientific">Pleurodeles waltl</name>
    <name type="common">Iberian ribbed newt</name>
    <dbReference type="NCBI Taxonomy" id="8319"/>
    <lineage>
        <taxon>Eukaryota</taxon>
        <taxon>Metazoa</taxon>
        <taxon>Chordata</taxon>
        <taxon>Craniata</taxon>
        <taxon>Vertebrata</taxon>
        <taxon>Euteleostomi</taxon>
        <taxon>Amphibia</taxon>
        <taxon>Batrachia</taxon>
        <taxon>Caudata</taxon>
        <taxon>Salamandroidea</taxon>
        <taxon>Salamandridae</taxon>
        <taxon>Pleurodelinae</taxon>
        <taxon>Pleurodeles</taxon>
    </lineage>
</organism>
<reference evidence="2" key="1">
    <citation type="journal article" date="2022" name="bioRxiv">
        <title>Sequencing and chromosome-scale assembly of the giantPleurodeles waltlgenome.</title>
        <authorList>
            <person name="Brown T."/>
            <person name="Elewa A."/>
            <person name="Iarovenko S."/>
            <person name="Subramanian E."/>
            <person name="Araus A.J."/>
            <person name="Petzold A."/>
            <person name="Susuki M."/>
            <person name="Suzuki K.-i.T."/>
            <person name="Hayashi T."/>
            <person name="Toyoda A."/>
            <person name="Oliveira C."/>
            <person name="Osipova E."/>
            <person name="Leigh N.D."/>
            <person name="Simon A."/>
            <person name="Yun M.H."/>
        </authorList>
    </citation>
    <scope>NUCLEOTIDE SEQUENCE</scope>
    <source>
        <strain evidence="2">20211129_DDA</strain>
        <tissue evidence="2">Liver</tissue>
    </source>
</reference>
<proteinExistence type="predicted"/>
<feature type="compositionally biased region" description="Polar residues" evidence="1">
    <location>
        <begin position="20"/>
        <end position="31"/>
    </location>
</feature>
<name>A0AAV7SKV8_PLEWA</name>
<evidence type="ECO:0000313" key="3">
    <source>
        <dbReference type="Proteomes" id="UP001066276"/>
    </source>
</evidence>
<sequence>MVWSLRGRDPFQGGPRENPVMQTPKNPSQCMTKQRQCSSGCPLPHKAGPSAAVARLTSHRLGSARYGGCGCGTGPILRLGQPGGRCSRSSGAEDIGPGERSLIASCDRVLIWTQHRGLA</sequence>
<feature type="region of interest" description="Disordered" evidence="1">
    <location>
        <begin position="1"/>
        <end position="31"/>
    </location>
</feature>
<gene>
    <name evidence="2" type="ORF">NDU88_005153</name>
</gene>
<dbReference type="EMBL" id="JANPWB010000008">
    <property type="protein sequence ID" value="KAJ1164719.1"/>
    <property type="molecule type" value="Genomic_DNA"/>
</dbReference>
<evidence type="ECO:0000313" key="2">
    <source>
        <dbReference type="EMBL" id="KAJ1164719.1"/>
    </source>
</evidence>
<keyword evidence="3" id="KW-1185">Reference proteome</keyword>
<evidence type="ECO:0000256" key="1">
    <source>
        <dbReference type="SAM" id="MobiDB-lite"/>
    </source>
</evidence>
<protein>
    <submittedName>
        <fullName evidence="2">Uncharacterized protein</fullName>
    </submittedName>
</protein>
<accession>A0AAV7SKV8</accession>
<dbReference type="Proteomes" id="UP001066276">
    <property type="component" value="Chromosome 4_2"/>
</dbReference>